<dbReference type="InterPro" id="IPR036322">
    <property type="entry name" value="WD40_repeat_dom_sf"/>
</dbReference>
<keyword evidence="4" id="KW-0496">Mitochondrion</keyword>
<dbReference type="Gene3D" id="2.130.10.10">
    <property type="entry name" value="YVTN repeat-like/Quinoprotein amine dehydrogenase"/>
    <property type="match status" value="1"/>
</dbReference>
<reference evidence="4 5" key="1">
    <citation type="submission" date="2018-03" db="EMBL/GenBank/DDBJ databases">
        <authorList>
            <person name="Fogelqvist J."/>
        </authorList>
    </citation>
    <scope>NUCLEOTIDE SEQUENCE [LARGE SCALE GENOMIC DNA]</scope>
</reference>
<dbReference type="PANTHER" id="PTHR44472">
    <property type="entry name" value="DDB1- AND CUL4-ASSOCIATED FACTOR 4-RELATED"/>
    <property type="match status" value="1"/>
</dbReference>
<feature type="compositionally biased region" description="Pro residues" evidence="3">
    <location>
        <begin position="48"/>
        <end position="62"/>
    </location>
</feature>
<dbReference type="InterPro" id="IPR015943">
    <property type="entry name" value="WD40/YVTN_repeat-like_dom_sf"/>
</dbReference>
<gene>
    <name evidence="4" type="ORF">PLBR_LOCUS7972</name>
</gene>
<organism evidence="4 5">
    <name type="scientific">Plasmodiophora brassicae</name>
    <name type="common">Clubroot disease agent</name>
    <dbReference type="NCBI Taxonomy" id="37360"/>
    <lineage>
        <taxon>Eukaryota</taxon>
        <taxon>Sar</taxon>
        <taxon>Rhizaria</taxon>
        <taxon>Endomyxa</taxon>
        <taxon>Phytomyxea</taxon>
        <taxon>Plasmodiophorida</taxon>
        <taxon>Plasmodiophoridae</taxon>
        <taxon>Plasmodiophora</taxon>
    </lineage>
</organism>
<geneLocation type="mitochondrion" evidence="4"/>
<keyword evidence="1" id="KW-0853">WD repeat</keyword>
<dbReference type="EMBL" id="OVEO01000015">
    <property type="protein sequence ID" value="SPR00757.1"/>
    <property type="molecule type" value="Genomic_DNA"/>
</dbReference>
<accession>A0A3P3YKP0</accession>
<evidence type="ECO:0000313" key="5">
    <source>
        <dbReference type="Proteomes" id="UP000290189"/>
    </source>
</evidence>
<dbReference type="PANTHER" id="PTHR44472:SF1">
    <property type="entry name" value="DDB1 AND CUL4 ASSOCIATED FACTOR 4"/>
    <property type="match status" value="1"/>
</dbReference>
<feature type="region of interest" description="Disordered" evidence="3">
    <location>
        <begin position="1"/>
        <end position="63"/>
    </location>
</feature>
<evidence type="ECO:0000256" key="2">
    <source>
        <dbReference type="ARBA" id="ARBA00022737"/>
    </source>
</evidence>
<protein>
    <recommendedName>
        <fullName evidence="6">Anaphase-promoting complex subunit 4 WD40 domain-containing protein</fullName>
    </recommendedName>
</protein>
<dbReference type="Proteomes" id="UP000290189">
    <property type="component" value="Unassembled WGS sequence"/>
</dbReference>
<dbReference type="GO" id="GO:0080008">
    <property type="term" value="C:Cul4-RING E3 ubiquitin ligase complex"/>
    <property type="evidence" value="ECO:0007669"/>
    <property type="project" value="TreeGrafter"/>
</dbReference>
<sequence>MRRRRESGGGSSRPGRRRPAAAHHQGSVAGGLVYDPVRDRYFAVGDPNRPPPATSSAPPPQIDPAVRHVDRRMSVMAALRERETGKRAGRPVERRLIRRLAQQPPLCTGVCCDQFLVAVEASDMVIMAGTNPNLPDLFTMRSAEFVSTPTMSIQAFDDDESPLASVHSKSRFTSLNVANEYVCYSTLGGASQSGTVYILHLVNPNLATAFTIRRSSVWTSKPIPGSDCVAIGCTRRAVVFNTETRAISTISSQDSDVFSLDVPPGEFSLINGTRSGKVLSVDLRSIQEQVCLATLPASVAWIKAVPDGRRVLVAGSDGRLAAYDRRRPRHVVQEFLRPVSNINNAPRACLDDCGLKLFAHGSDRYLRCWDVATGEALIETTTGSGRPCCPITWVDSKQSVLMGDSSTIVAFEPRVI</sequence>
<evidence type="ECO:0000313" key="4">
    <source>
        <dbReference type="EMBL" id="SPR00757.1"/>
    </source>
</evidence>
<dbReference type="AlphaFoldDB" id="A0A3P3YKP0"/>
<proteinExistence type="predicted"/>
<evidence type="ECO:0008006" key="6">
    <source>
        <dbReference type="Google" id="ProtNLM"/>
    </source>
</evidence>
<keyword evidence="2" id="KW-0677">Repeat</keyword>
<dbReference type="SUPFAM" id="SSF50978">
    <property type="entry name" value="WD40 repeat-like"/>
    <property type="match status" value="1"/>
</dbReference>
<dbReference type="InterPro" id="IPR052254">
    <property type="entry name" value="CUL4-DDB1_E3_ligase_receptor"/>
</dbReference>
<evidence type="ECO:0000256" key="3">
    <source>
        <dbReference type="SAM" id="MobiDB-lite"/>
    </source>
</evidence>
<evidence type="ECO:0000256" key="1">
    <source>
        <dbReference type="ARBA" id="ARBA00022574"/>
    </source>
</evidence>
<name>A0A3P3YKP0_PLABS</name>